<dbReference type="RefSeq" id="XP_016747102.1">
    <property type="nucleotide sequence ID" value="XM_016891613.1"/>
</dbReference>
<dbReference type="CDD" id="cd06222">
    <property type="entry name" value="RNase_H_like"/>
    <property type="match status" value="1"/>
</dbReference>
<dbReference type="InterPro" id="IPR036397">
    <property type="entry name" value="RNaseH_sf"/>
</dbReference>
<evidence type="ECO:0000259" key="1">
    <source>
        <dbReference type="Pfam" id="PF13456"/>
    </source>
</evidence>
<dbReference type="InterPro" id="IPR002156">
    <property type="entry name" value="RNaseH_domain"/>
</dbReference>
<evidence type="ECO:0000313" key="3">
    <source>
        <dbReference type="Proteomes" id="UP000818029"/>
    </source>
</evidence>
<dbReference type="Pfam" id="PF13456">
    <property type="entry name" value="RVT_3"/>
    <property type="match status" value="1"/>
</dbReference>
<dbReference type="STRING" id="3635.A0A1U8P7A7"/>
<dbReference type="AlphaFoldDB" id="A0A1U8P7A7"/>
<accession>A0A1U8P7A7</accession>
<dbReference type="Proteomes" id="UP000818029">
    <property type="component" value="Chromosome A07"/>
</dbReference>
<dbReference type="PANTHER" id="PTHR47074:SF61">
    <property type="entry name" value="RNASE H TYPE-1 DOMAIN-CONTAINING PROTEIN"/>
    <property type="match status" value="1"/>
</dbReference>
<organism evidence="3 4">
    <name type="scientific">Gossypium hirsutum</name>
    <name type="common">Upland cotton</name>
    <name type="synonym">Gossypium mexicanum</name>
    <dbReference type="NCBI Taxonomy" id="3635"/>
    <lineage>
        <taxon>Eukaryota</taxon>
        <taxon>Viridiplantae</taxon>
        <taxon>Streptophyta</taxon>
        <taxon>Embryophyta</taxon>
        <taxon>Tracheophyta</taxon>
        <taxon>Spermatophyta</taxon>
        <taxon>Magnoliopsida</taxon>
        <taxon>eudicotyledons</taxon>
        <taxon>Gunneridae</taxon>
        <taxon>Pentapetalae</taxon>
        <taxon>rosids</taxon>
        <taxon>malvids</taxon>
        <taxon>Malvales</taxon>
        <taxon>Malvaceae</taxon>
        <taxon>Malvoideae</taxon>
        <taxon>Gossypium</taxon>
    </lineage>
</organism>
<sequence length="314" mass="35940">MESTPSFKIAITIWSLSWNFIPTLKNLRLRRVALDSSCPRCRSVEEDSNHVFRQCPITIETWQNLSLSWLTNNAITDLWDWPTWVFTIGNSQLCQLFCCAAWMIWSSRNQLVHEGKTTTRQELSKLVHSYIVEIDGMEERPSTLGDNIRQRQNTRSTTATIYVDAAFDNKYSRSASGMMVRGEMDEFLALKSVLHSAISSPFMAEAYAGLQAVKLGISLGFQSITIIGDSKTVIKKCNSTTIDKSAIGAVIRDIQRKKQFFQESHFQFIHRSENRQAHELAKDALRTGEEIYLEDVAFTCLQRGREERWLRNPG</sequence>
<dbReference type="InterPro" id="IPR044730">
    <property type="entry name" value="RNase_H-like_dom_plant"/>
</dbReference>
<reference evidence="3" key="1">
    <citation type="journal article" date="2020" name="Nat. Genet.">
        <title>Genomic diversifications of five Gossypium allopolyploid species and their impact on cotton improvement.</title>
        <authorList>
            <person name="Chen Z.J."/>
            <person name="Sreedasyam A."/>
            <person name="Ando A."/>
            <person name="Song Q."/>
            <person name="De Santiago L.M."/>
            <person name="Hulse-Kemp A.M."/>
            <person name="Ding M."/>
            <person name="Ye W."/>
            <person name="Kirkbride R.C."/>
            <person name="Jenkins J."/>
            <person name="Plott C."/>
            <person name="Lovell J."/>
            <person name="Lin Y.M."/>
            <person name="Vaughn R."/>
            <person name="Liu B."/>
            <person name="Simpson S."/>
            <person name="Scheffler B.E."/>
            <person name="Wen L."/>
            <person name="Saski C.A."/>
            <person name="Grover C.E."/>
            <person name="Hu G."/>
            <person name="Conover J.L."/>
            <person name="Carlson J.W."/>
            <person name="Shu S."/>
            <person name="Boston L.B."/>
            <person name="Williams M."/>
            <person name="Peterson D.G."/>
            <person name="McGee K."/>
            <person name="Jones D.C."/>
            <person name="Wendel J.F."/>
            <person name="Stelly D.M."/>
            <person name="Grimwood J."/>
            <person name="Schmutz J."/>
        </authorList>
    </citation>
    <scope>NUCLEOTIDE SEQUENCE [LARGE SCALE GENOMIC DNA]</scope>
    <source>
        <strain evidence="3">cv. TM-1</strain>
    </source>
</reference>
<reference evidence="4" key="2">
    <citation type="submission" date="2025-08" db="UniProtKB">
        <authorList>
            <consortium name="RefSeq"/>
        </authorList>
    </citation>
    <scope>IDENTIFICATION</scope>
</reference>
<dbReference type="Pfam" id="PF13966">
    <property type="entry name" value="zf-RVT"/>
    <property type="match status" value="1"/>
</dbReference>
<dbReference type="InterPro" id="IPR052929">
    <property type="entry name" value="RNase_H-like_EbsB-rel"/>
</dbReference>
<dbReference type="PaxDb" id="3635-A0A1U8P7A7"/>
<proteinExistence type="predicted"/>
<dbReference type="Gene3D" id="3.30.420.10">
    <property type="entry name" value="Ribonuclease H-like superfamily/Ribonuclease H"/>
    <property type="match status" value="1"/>
</dbReference>
<gene>
    <name evidence="4" type="primary">LOC107955819</name>
</gene>
<feature type="domain" description="RNase H type-1" evidence="1">
    <location>
        <begin position="163"/>
        <end position="284"/>
    </location>
</feature>
<dbReference type="GeneID" id="107955819"/>
<dbReference type="GO" id="GO:0004523">
    <property type="term" value="F:RNA-DNA hybrid ribonuclease activity"/>
    <property type="evidence" value="ECO:0007669"/>
    <property type="project" value="InterPro"/>
</dbReference>
<dbReference type="PANTHER" id="PTHR47074">
    <property type="entry name" value="BNAC02G40300D PROTEIN"/>
    <property type="match status" value="1"/>
</dbReference>
<evidence type="ECO:0000313" key="4">
    <source>
        <dbReference type="RefSeq" id="XP_016747102.1"/>
    </source>
</evidence>
<feature type="domain" description="Reverse transcriptase zinc-binding" evidence="2">
    <location>
        <begin position="6"/>
        <end position="62"/>
    </location>
</feature>
<dbReference type="SUPFAM" id="SSF53098">
    <property type="entry name" value="Ribonuclease H-like"/>
    <property type="match status" value="1"/>
</dbReference>
<keyword evidence="3" id="KW-1185">Reference proteome</keyword>
<name>A0A1U8P7A7_GOSHI</name>
<protein>
    <submittedName>
        <fullName evidence="4">Uncharacterized protein</fullName>
    </submittedName>
</protein>
<dbReference type="InterPro" id="IPR012337">
    <property type="entry name" value="RNaseH-like_sf"/>
</dbReference>
<dbReference type="InterPro" id="IPR026960">
    <property type="entry name" value="RVT-Znf"/>
</dbReference>
<evidence type="ECO:0000259" key="2">
    <source>
        <dbReference type="Pfam" id="PF13966"/>
    </source>
</evidence>
<dbReference type="GO" id="GO:0003676">
    <property type="term" value="F:nucleic acid binding"/>
    <property type="evidence" value="ECO:0007669"/>
    <property type="project" value="InterPro"/>
</dbReference>
<dbReference type="KEGG" id="ghi:107955819"/>